<gene>
    <name evidence="3" type="ORF">WHI96_12375</name>
</gene>
<proteinExistence type="predicted"/>
<organism evidence="3 4">
    <name type="scientific">Pseudonocardia tropica</name>
    <dbReference type="NCBI Taxonomy" id="681289"/>
    <lineage>
        <taxon>Bacteria</taxon>
        <taxon>Bacillati</taxon>
        <taxon>Actinomycetota</taxon>
        <taxon>Actinomycetes</taxon>
        <taxon>Pseudonocardiales</taxon>
        <taxon>Pseudonocardiaceae</taxon>
        <taxon>Pseudonocardia</taxon>
    </lineage>
</organism>
<comment type="caution">
    <text evidence="3">The sequence shown here is derived from an EMBL/GenBank/DDBJ whole genome shotgun (WGS) entry which is preliminary data.</text>
</comment>
<evidence type="ECO:0000313" key="4">
    <source>
        <dbReference type="Proteomes" id="UP001464923"/>
    </source>
</evidence>
<dbReference type="PANTHER" id="PTHR43365:SF1">
    <property type="entry name" value="ACETYL-COA C-ACYLTRANSFERASE"/>
    <property type="match status" value="1"/>
</dbReference>
<sequence>MRDAVIVEVVRSPVGEREGGRADVRPTDLSAHLPRSLVERSGVDPAHLGDVIRGCVSQVGGQTFDLGRDAAPAAGFPGSEPPTPTAARSRSAVCWAVPVRGS</sequence>
<feature type="region of interest" description="Disordered" evidence="1">
    <location>
        <begin position="70"/>
        <end position="92"/>
    </location>
</feature>
<name>A0ABV1JXJ4_9PSEU</name>
<dbReference type="EMBL" id="JBEDNP010000006">
    <property type="protein sequence ID" value="MEQ3539623.1"/>
    <property type="molecule type" value="Genomic_DNA"/>
</dbReference>
<protein>
    <recommendedName>
        <fullName evidence="2">Thiolase N-terminal domain-containing protein</fullName>
    </recommendedName>
</protein>
<feature type="domain" description="Thiolase N-terminal" evidence="2">
    <location>
        <begin position="5"/>
        <end position="81"/>
    </location>
</feature>
<dbReference type="PANTHER" id="PTHR43365">
    <property type="entry name" value="BLR7806 PROTEIN"/>
    <property type="match status" value="1"/>
</dbReference>
<evidence type="ECO:0000259" key="2">
    <source>
        <dbReference type="Pfam" id="PF00108"/>
    </source>
</evidence>
<reference evidence="3 4" key="1">
    <citation type="submission" date="2024-03" db="EMBL/GenBank/DDBJ databases">
        <title>Draft genome sequence of Pseudonocardia tropica JCM 19149.</title>
        <authorList>
            <person name="Butdee W."/>
            <person name="Duangmal K."/>
        </authorList>
    </citation>
    <scope>NUCLEOTIDE SEQUENCE [LARGE SCALE GENOMIC DNA]</scope>
    <source>
        <strain evidence="3 4">JCM 19149</strain>
    </source>
</reference>
<evidence type="ECO:0000313" key="3">
    <source>
        <dbReference type="EMBL" id="MEQ3539623.1"/>
    </source>
</evidence>
<dbReference type="InterPro" id="IPR016039">
    <property type="entry name" value="Thiolase-like"/>
</dbReference>
<dbReference type="Proteomes" id="UP001464923">
    <property type="component" value="Unassembled WGS sequence"/>
</dbReference>
<dbReference type="Pfam" id="PF00108">
    <property type="entry name" value="Thiolase_N"/>
    <property type="match status" value="1"/>
</dbReference>
<keyword evidence="4" id="KW-1185">Reference proteome</keyword>
<dbReference type="InterPro" id="IPR020616">
    <property type="entry name" value="Thiolase_N"/>
</dbReference>
<dbReference type="SUPFAM" id="SSF53901">
    <property type="entry name" value="Thiolase-like"/>
    <property type="match status" value="1"/>
</dbReference>
<accession>A0ABV1JXJ4</accession>
<evidence type="ECO:0000256" key="1">
    <source>
        <dbReference type="SAM" id="MobiDB-lite"/>
    </source>
</evidence>
<dbReference type="Gene3D" id="3.40.47.10">
    <property type="match status" value="1"/>
</dbReference>
<dbReference type="RefSeq" id="WP_345649020.1">
    <property type="nucleotide sequence ID" value="NZ_BAABLY010000059.1"/>
</dbReference>